<evidence type="ECO:0000259" key="3">
    <source>
        <dbReference type="Pfam" id="PF00056"/>
    </source>
</evidence>
<dbReference type="Pfam" id="PF00056">
    <property type="entry name" value="Ldh_1_N"/>
    <property type="match status" value="1"/>
</dbReference>
<organism evidence="4">
    <name type="scientific">marine sediment metagenome</name>
    <dbReference type="NCBI Taxonomy" id="412755"/>
    <lineage>
        <taxon>unclassified sequences</taxon>
        <taxon>metagenomes</taxon>
        <taxon>ecological metagenomes</taxon>
    </lineage>
</organism>
<keyword evidence="2" id="KW-0520">NAD</keyword>
<dbReference type="FunFam" id="3.40.50.720:FF:000018">
    <property type="entry name" value="Malate dehydrogenase"/>
    <property type="match status" value="1"/>
</dbReference>
<dbReference type="PANTHER" id="PTHR43128">
    <property type="entry name" value="L-2-HYDROXYCARBOXYLATE DEHYDROGENASE (NAD(P)(+))"/>
    <property type="match status" value="1"/>
</dbReference>
<dbReference type="PRINTS" id="PR00086">
    <property type="entry name" value="LLDHDRGNASE"/>
</dbReference>
<dbReference type="SUPFAM" id="SSF51735">
    <property type="entry name" value="NAD(P)-binding Rossmann-fold domains"/>
    <property type="match status" value="1"/>
</dbReference>
<sequence length="168" mass="17945">MRKKISVIGAGMVGATCVQRIAEKGYADVVMVDIIEGLPQGKALDMMESAPVIGCDTKIIGTNDYKETADSDVVVITSGLPRKPGMTRDELLQANMKIVGEVTKSVVKYSPNCIIIMVTNPLDAMTYLALKVSGFPANRVIGLSGALDATRLRYFIATELGVSVADVY</sequence>
<dbReference type="AlphaFoldDB" id="X1MTB9"/>
<dbReference type="EMBL" id="BARV01021234">
    <property type="protein sequence ID" value="GAI21271.1"/>
    <property type="molecule type" value="Genomic_DNA"/>
</dbReference>
<dbReference type="InterPro" id="IPR001557">
    <property type="entry name" value="L-lactate/malate_DH"/>
</dbReference>
<evidence type="ECO:0000256" key="1">
    <source>
        <dbReference type="ARBA" id="ARBA00023002"/>
    </source>
</evidence>
<dbReference type="InterPro" id="IPR001236">
    <property type="entry name" value="Lactate/malate_DH_N"/>
</dbReference>
<name>X1MTB9_9ZZZZ</name>
<comment type="caution">
    <text evidence="4">The sequence shown here is derived from an EMBL/GenBank/DDBJ whole genome shotgun (WGS) entry which is preliminary data.</text>
</comment>
<dbReference type="GO" id="GO:0004459">
    <property type="term" value="F:L-lactate dehydrogenase (NAD+) activity"/>
    <property type="evidence" value="ECO:0007669"/>
    <property type="project" value="TreeGrafter"/>
</dbReference>
<dbReference type="GO" id="GO:0006089">
    <property type="term" value="P:lactate metabolic process"/>
    <property type="evidence" value="ECO:0007669"/>
    <property type="project" value="TreeGrafter"/>
</dbReference>
<feature type="domain" description="Lactate/malate dehydrogenase N-terminal" evidence="3">
    <location>
        <begin position="4"/>
        <end position="142"/>
    </location>
</feature>
<protein>
    <recommendedName>
        <fullName evidence="3">Lactate/malate dehydrogenase N-terminal domain-containing protein</fullName>
    </recommendedName>
</protein>
<proteinExistence type="predicted"/>
<reference evidence="4" key="1">
    <citation type="journal article" date="2014" name="Front. Microbiol.">
        <title>High frequency of phylogenetically diverse reductive dehalogenase-homologous genes in deep subseafloor sedimentary metagenomes.</title>
        <authorList>
            <person name="Kawai M."/>
            <person name="Futagami T."/>
            <person name="Toyoda A."/>
            <person name="Takaki Y."/>
            <person name="Nishi S."/>
            <person name="Hori S."/>
            <person name="Arai W."/>
            <person name="Tsubouchi T."/>
            <person name="Morono Y."/>
            <person name="Uchiyama I."/>
            <person name="Ito T."/>
            <person name="Fujiyama A."/>
            <person name="Inagaki F."/>
            <person name="Takami H."/>
        </authorList>
    </citation>
    <scope>NUCLEOTIDE SEQUENCE</scope>
    <source>
        <strain evidence="4">Expedition CK06-06</strain>
    </source>
</reference>
<keyword evidence="1" id="KW-0560">Oxidoreductase</keyword>
<gene>
    <name evidence="4" type="ORF">S06H3_35217</name>
</gene>
<dbReference type="InterPro" id="IPR036291">
    <property type="entry name" value="NAD(P)-bd_dom_sf"/>
</dbReference>
<evidence type="ECO:0000256" key="2">
    <source>
        <dbReference type="ARBA" id="ARBA00023027"/>
    </source>
</evidence>
<dbReference type="Gene3D" id="3.40.50.720">
    <property type="entry name" value="NAD(P)-binding Rossmann-like Domain"/>
    <property type="match status" value="1"/>
</dbReference>
<accession>X1MTB9</accession>
<evidence type="ECO:0000313" key="4">
    <source>
        <dbReference type="EMBL" id="GAI21271.1"/>
    </source>
</evidence>
<dbReference type="PANTHER" id="PTHR43128:SF16">
    <property type="entry name" value="L-LACTATE DEHYDROGENASE"/>
    <property type="match status" value="1"/>
</dbReference>
<feature type="non-terminal residue" evidence="4">
    <location>
        <position position="168"/>
    </location>
</feature>